<feature type="domain" description="CBS" evidence="16">
    <location>
        <begin position="282"/>
        <end position="343"/>
    </location>
</feature>
<evidence type="ECO:0000256" key="12">
    <source>
        <dbReference type="ARBA" id="ARBA00039818"/>
    </source>
</evidence>
<reference evidence="18" key="1">
    <citation type="submission" date="2024-06" db="EMBL/GenBank/DDBJ databases">
        <title>Multiomics insights into the TNT degradation mechanism by Pantoea sp. BJ2 isolated from an ammunition destruction site.</title>
        <authorList>
            <person name="Luo J."/>
        </authorList>
    </citation>
    <scope>NUCLEOTIDE SEQUENCE</scope>
    <source>
        <strain evidence="18">BJ2</strain>
    </source>
</reference>
<evidence type="ECO:0000256" key="4">
    <source>
        <dbReference type="ARBA" id="ARBA00022519"/>
    </source>
</evidence>
<feature type="transmembrane region" description="Helical" evidence="15">
    <location>
        <begin position="56"/>
        <end position="80"/>
    </location>
</feature>
<dbReference type="SMART" id="SM01091">
    <property type="entry name" value="CorC_HlyC"/>
    <property type="match status" value="1"/>
</dbReference>
<dbReference type="InterPro" id="IPR044751">
    <property type="entry name" value="Ion_transp-like_CBS"/>
</dbReference>
<keyword evidence="4" id="KW-0997">Cell inner membrane</keyword>
<dbReference type="PANTHER" id="PTHR22777">
    <property type="entry name" value="HEMOLYSIN-RELATED"/>
    <property type="match status" value="1"/>
</dbReference>
<keyword evidence="2" id="KW-0813">Transport</keyword>
<evidence type="ECO:0000259" key="17">
    <source>
        <dbReference type="PROSITE" id="PS51846"/>
    </source>
</evidence>
<evidence type="ECO:0000256" key="14">
    <source>
        <dbReference type="PROSITE-ProRule" id="PRU01193"/>
    </source>
</evidence>
<dbReference type="Gene3D" id="3.30.465.10">
    <property type="match status" value="1"/>
</dbReference>
<dbReference type="RefSeq" id="WP_101762880.1">
    <property type="nucleotide sequence ID" value="NZ_CP158292.1"/>
</dbReference>
<dbReference type="Pfam" id="PF01595">
    <property type="entry name" value="CNNM"/>
    <property type="match status" value="1"/>
</dbReference>
<evidence type="ECO:0000256" key="6">
    <source>
        <dbReference type="ARBA" id="ARBA00022737"/>
    </source>
</evidence>
<protein>
    <recommendedName>
        <fullName evidence="12">Polyamine export protein</fullName>
    </recommendedName>
</protein>
<dbReference type="FunFam" id="3.30.465.10:FF:000002">
    <property type="entry name" value="HlyC/CorC family transporter"/>
    <property type="match status" value="1"/>
</dbReference>
<dbReference type="AlphaFoldDB" id="A0AAU7TV15"/>
<dbReference type="Gene3D" id="3.10.580.10">
    <property type="entry name" value="CBS-domain"/>
    <property type="match status" value="1"/>
</dbReference>
<dbReference type="PROSITE" id="PS51846">
    <property type="entry name" value="CNNM"/>
    <property type="match status" value="1"/>
</dbReference>
<evidence type="ECO:0000259" key="16">
    <source>
        <dbReference type="PROSITE" id="PS51371"/>
    </source>
</evidence>
<keyword evidence="9 14" id="KW-0472">Membrane</keyword>
<evidence type="ECO:0000256" key="13">
    <source>
        <dbReference type="PROSITE-ProRule" id="PRU00703"/>
    </source>
</evidence>
<comment type="function">
    <text evidence="10">Involved in cadaverine and putrescine tolerance in stationary phase. May facilitate the efflux of both cadaverine and putrescine from the cytoplasm, reducing potentially toxic levels under certain stress conditions.</text>
</comment>
<dbReference type="InterPro" id="IPR036318">
    <property type="entry name" value="FAD-bd_PCMH-like_sf"/>
</dbReference>
<keyword evidence="8 13" id="KW-0129">CBS domain</keyword>
<organism evidence="18">
    <name type="scientific">Pantoea sp. BJ2</name>
    <dbReference type="NCBI Taxonomy" id="3141322"/>
    <lineage>
        <taxon>Bacteria</taxon>
        <taxon>Pseudomonadati</taxon>
        <taxon>Pseudomonadota</taxon>
        <taxon>Gammaproteobacteria</taxon>
        <taxon>Enterobacterales</taxon>
        <taxon>Erwiniaceae</taxon>
        <taxon>Pantoea</taxon>
    </lineage>
</organism>
<feature type="domain" description="CNNM transmembrane" evidence="17">
    <location>
        <begin position="1"/>
        <end position="197"/>
    </location>
</feature>
<evidence type="ECO:0000256" key="15">
    <source>
        <dbReference type="SAM" id="Phobius"/>
    </source>
</evidence>
<evidence type="ECO:0000256" key="7">
    <source>
        <dbReference type="ARBA" id="ARBA00022989"/>
    </source>
</evidence>
<dbReference type="Pfam" id="PF03471">
    <property type="entry name" value="CorC_HlyC"/>
    <property type="match status" value="1"/>
</dbReference>
<keyword evidence="7 14" id="KW-1133">Transmembrane helix</keyword>
<evidence type="ECO:0000256" key="8">
    <source>
        <dbReference type="ARBA" id="ARBA00023122"/>
    </source>
</evidence>
<sequence length="449" mass="50094">MLDSLLVILLLIVISSFFSLSEISLAAARKIKLKLLADEGNINAQRVLKMQEQPGMFFTVVQIGLNAVAILGGIVGDAAFSPAFNSLFSRIMAPELAEQLSFICSFTIVTSLFILFADLTPKRVGMIAPEAVALRIINPMRFCLVVLRPLVWLFNGLANVFFRLFKLPMVRKDDITSDDIYAVVEAGALAGVLRKQEHELIENVFELESRTVPSSMTSRENVVWFDLHEDETTLKTKIAQHPHSKFIVCDGDIDHIVGYVDSKELLLRVLGNQSLTLNSGVQIRSALIVPDTLTLSEALESFKTAGEDFAVIMNEYALVVGIITLNDVMTTLMGDLVGQGQEEQIVARDENSWLVEGGTPIDDVMRVLDIDDFPQSGNYETIGGFMMYMLRKIPKRTDFVKFSGYKFEVVDIDSYRIDQLLVTRIDERPPVLNVNKNTVDESESSQDRN</sequence>
<name>A0AAU7TV15_9GAMM</name>
<evidence type="ECO:0000313" key="18">
    <source>
        <dbReference type="EMBL" id="XBV44293.1"/>
    </source>
</evidence>
<dbReference type="GO" id="GO:0005886">
    <property type="term" value="C:plasma membrane"/>
    <property type="evidence" value="ECO:0007669"/>
    <property type="project" value="UniProtKB-SubCell"/>
</dbReference>
<evidence type="ECO:0000256" key="1">
    <source>
        <dbReference type="ARBA" id="ARBA00004429"/>
    </source>
</evidence>
<feature type="transmembrane region" description="Helical" evidence="15">
    <location>
        <begin position="100"/>
        <end position="119"/>
    </location>
</feature>
<dbReference type="SUPFAM" id="SSF54631">
    <property type="entry name" value="CBS-domain pair"/>
    <property type="match status" value="1"/>
</dbReference>
<feature type="transmembrane region" description="Helical" evidence="15">
    <location>
        <begin position="139"/>
        <end position="162"/>
    </location>
</feature>
<dbReference type="InterPro" id="IPR005170">
    <property type="entry name" value="Transptr-assoc_dom"/>
</dbReference>
<comment type="similarity">
    <text evidence="11">Belongs to the UPF0053 family. PaeA subfamily.</text>
</comment>
<dbReference type="CDD" id="cd04590">
    <property type="entry name" value="CBS_pair_CorC_HlyC_assoc"/>
    <property type="match status" value="1"/>
</dbReference>
<gene>
    <name evidence="18" type="ORF">AAF463_17105</name>
</gene>
<dbReference type="InterPro" id="IPR000644">
    <property type="entry name" value="CBS_dom"/>
</dbReference>
<accession>A0AAU7TV15</accession>
<evidence type="ECO:0000256" key="11">
    <source>
        <dbReference type="ARBA" id="ARBA00038280"/>
    </source>
</evidence>
<dbReference type="InterPro" id="IPR002550">
    <property type="entry name" value="CNNM"/>
</dbReference>
<keyword evidence="3" id="KW-1003">Cell membrane</keyword>
<evidence type="ECO:0000256" key="10">
    <source>
        <dbReference type="ARBA" id="ARBA00037177"/>
    </source>
</evidence>
<comment type="subcellular location">
    <subcellularLocation>
        <location evidence="1">Cell inner membrane</location>
        <topology evidence="1">Multi-pass membrane protein</topology>
    </subcellularLocation>
</comment>
<dbReference type="FunFam" id="3.10.580.10:FF:000005">
    <property type="entry name" value="HlyC/CorC family transporter"/>
    <property type="match status" value="1"/>
</dbReference>
<dbReference type="PROSITE" id="PS51371">
    <property type="entry name" value="CBS"/>
    <property type="match status" value="1"/>
</dbReference>
<evidence type="ECO:0000256" key="9">
    <source>
        <dbReference type="ARBA" id="ARBA00023136"/>
    </source>
</evidence>
<dbReference type="SUPFAM" id="SSF56176">
    <property type="entry name" value="FAD-binding/transporter-associated domain-like"/>
    <property type="match status" value="1"/>
</dbReference>
<dbReference type="EMBL" id="CP158292">
    <property type="protein sequence ID" value="XBV44293.1"/>
    <property type="molecule type" value="Genomic_DNA"/>
</dbReference>
<evidence type="ECO:0000256" key="2">
    <source>
        <dbReference type="ARBA" id="ARBA00022448"/>
    </source>
</evidence>
<keyword evidence="6" id="KW-0677">Repeat</keyword>
<keyword evidence="5 14" id="KW-0812">Transmembrane</keyword>
<dbReference type="InterPro" id="IPR046342">
    <property type="entry name" value="CBS_dom_sf"/>
</dbReference>
<evidence type="ECO:0000256" key="3">
    <source>
        <dbReference type="ARBA" id="ARBA00022475"/>
    </source>
</evidence>
<dbReference type="GO" id="GO:0050660">
    <property type="term" value="F:flavin adenine dinucleotide binding"/>
    <property type="evidence" value="ECO:0007669"/>
    <property type="project" value="InterPro"/>
</dbReference>
<dbReference type="InterPro" id="IPR016169">
    <property type="entry name" value="FAD-bd_PCMH_sub2"/>
</dbReference>
<dbReference type="PANTHER" id="PTHR22777:SF16">
    <property type="entry name" value="POLYAMINE EXPORT PROTEIN"/>
    <property type="match status" value="1"/>
</dbReference>
<proteinExistence type="inferred from homology"/>
<dbReference type="Pfam" id="PF00571">
    <property type="entry name" value="CBS"/>
    <property type="match status" value="1"/>
</dbReference>
<evidence type="ECO:0000256" key="5">
    <source>
        <dbReference type="ARBA" id="ARBA00022692"/>
    </source>
</evidence>